<evidence type="ECO:0000313" key="2">
    <source>
        <dbReference type="Proteomes" id="UP000325313"/>
    </source>
</evidence>
<dbReference type="EMBL" id="VDEP01000281">
    <property type="protein sequence ID" value="KAA1112210.1"/>
    <property type="molecule type" value="Genomic_DNA"/>
</dbReference>
<proteinExistence type="predicted"/>
<accession>A0A5B0QG73</accession>
<evidence type="ECO:0000313" key="1">
    <source>
        <dbReference type="EMBL" id="KAA1112210.1"/>
    </source>
</evidence>
<protein>
    <submittedName>
        <fullName evidence="1">Uncharacterized protein</fullName>
    </submittedName>
</protein>
<comment type="caution">
    <text evidence="1">The sequence shown here is derived from an EMBL/GenBank/DDBJ whole genome shotgun (WGS) entry which is preliminary data.</text>
</comment>
<dbReference type="Proteomes" id="UP000325313">
    <property type="component" value="Unassembled WGS sequence"/>
</dbReference>
<name>A0A5B0QG73_PUCGR</name>
<sequence length="149" mass="16506">MSLLDTRRLLAFCGLFIASNAMKHFLWDSGHHLANPRIQEEASDPITLSLDSKKAGGSLQVEVQEDTTYHNLKSAQSNHHDEHAMCSLNRELHDAGAELRLNSVNLSPVTEFVGGVEKGSGRRMLKKDGQTSTFSLMTILTYSKVHQSN</sequence>
<reference evidence="1 2" key="1">
    <citation type="submission" date="2019-05" db="EMBL/GenBank/DDBJ databases">
        <title>Emergence of the Ug99 lineage of the wheat stem rust pathogen through somatic hybridization.</title>
        <authorList>
            <person name="Li F."/>
            <person name="Upadhyaya N.M."/>
            <person name="Sperschneider J."/>
            <person name="Matny O."/>
            <person name="Nguyen-Phuc H."/>
            <person name="Mago R."/>
            <person name="Raley C."/>
            <person name="Miller M.E."/>
            <person name="Silverstein K.A.T."/>
            <person name="Henningsen E."/>
            <person name="Hirsch C.D."/>
            <person name="Visser B."/>
            <person name="Pretorius Z.A."/>
            <person name="Steffenson B.J."/>
            <person name="Schwessinger B."/>
            <person name="Dodds P.N."/>
            <person name="Figueroa M."/>
        </authorList>
    </citation>
    <scope>NUCLEOTIDE SEQUENCE [LARGE SCALE GENOMIC DNA]</scope>
    <source>
        <strain evidence="1 2">Ug99</strain>
    </source>
</reference>
<dbReference type="AlphaFoldDB" id="A0A5B0QG73"/>
<organism evidence="1 2">
    <name type="scientific">Puccinia graminis f. sp. tritici</name>
    <dbReference type="NCBI Taxonomy" id="56615"/>
    <lineage>
        <taxon>Eukaryota</taxon>
        <taxon>Fungi</taxon>
        <taxon>Dikarya</taxon>
        <taxon>Basidiomycota</taxon>
        <taxon>Pucciniomycotina</taxon>
        <taxon>Pucciniomycetes</taxon>
        <taxon>Pucciniales</taxon>
        <taxon>Pucciniaceae</taxon>
        <taxon>Puccinia</taxon>
    </lineage>
</organism>
<gene>
    <name evidence="1" type="ORF">PGTUg99_013857</name>
</gene>